<name>A0A0U3F4P0_9CREN</name>
<evidence type="ECO:0000313" key="2">
    <source>
        <dbReference type="Proteomes" id="UP000060778"/>
    </source>
</evidence>
<gene>
    <name evidence="1" type="ORF">EYM_04770</name>
</gene>
<evidence type="ECO:0000313" key="1">
    <source>
        <dbReference type="EMBL" id="ALU12517.1"/>
    </source>
</evidence>
<accession>A0A0U3F4P0</accession>
<protein>
    <submittedName>
        <fullName evidence="1">Uncharacterized protein</fullName>
    </submittedName>
</protein>
<dbReference type="EMBL" id="CP006867">
    <property type="protein sequence ID" value="ALU12517.1"/>
    <property type="molecule type" value="Genomic_DNA"/>
</dbReference>
<dbReference type="KEGG" id="iis:EYM_04770"/>
<reference evidence="1 2" key="1">
    <citation type="submission" date="2013-11" db="EMBL/GenBank/DDBJ databases">
        <title>Comparative genomics of Ignicoccus.</title>
        <authorList>
            <person name="Podar M."/>
        </authorList>
    </citation>
    <scope>NUCLEOTIDE SEQUENCE [LARGE SCALE GENOMIC DNA]</scope>
    <source>
        <strain evidence="1 2">DSM 13165</strain>
    </source>
</reference>
<dbReference type="Proteomes" id="UP000060778">
    <property type="component" value="Chromosome"/>
</dbReference>
<proteinExistence type="predicted"/>
<keyword evidence="2" id="KW-1185">Reference proteome</keyword>
<dbReference type="AlphaFoldDB" id="A0A0U3F4P0"/>
<sequence length="53" mass="6099">MGNSVILKPLKGDNTLEDAFNSMVEDILWPYVMKALKNTRTLIRATTEHFFVE</sequence>
<organism evidence="1 2">
    <name type="scientific">Ignicoccus islandicus DSM 13165</name>
    <dbReference type="NCBI Taxonomy" id="940295"/>
    <lineage>
        <taxon>Archaea</taxon>
        <taxon>Thermoproteota</taxon>
        <taxon>Thermoprotei</taxon>
        <taxon>Desulfurococcales</taxon>
        <taxon>Desulfurococcaceae</taxon>
        <taxon>Ignicoccus</taxon>
    </lineage>
</organism>